<reference evidence="3 4" key="1">
    <citation type="journal article" date="2013" name="Genome Biol. Evol.">
        <title>Genomes of Stigonematalean cyanobacteria (subsection V) and the evolution of oxygenic photosynthesis from prokaryotes to plastids.</title>
        <authorList>
            <person name="Dagan T."/>
            <person name="Roettger M."/>
            <person name="Stucken K."/>
            <person name="Landan G."/>
            <person name="Koch R."/>
            <person name="Major P."/>
            <person name="Gould S.B."/>
            <person name="Goremykin V.V."/>
            <person name="Rippka R."/>
            <person name="Tandeau de Marsac N."/>
            <person name="Gugger M."/>
            <person name="Lockhart P.J."/>
            <person name="Allen J.F."/>
            <person name="Brune I."/>
            <person name="Maus I."/>
            <person name="Puhler A."/>
            <person name="Martin W.F."/>
        </authorList>
    </citation>
    <scope>NUCLEOTIDE SEQUENCE [LARGE SCALE GENOMIC DNA]</scope>
    <source>
        <strain evidence="3 4">PCC 7110</strain>
    </source>
</reference>
<dbReference type="InterPro" id="IPR012674">
    <property type="entry name" value="Calycin"/>
</dbReference>
<comment type="caution">
    <text evidence="3">The sequence shown here is derived from an EMBL/GenBank/DDBJ whole genome shotgun (WGS) entry which is preliminary data.</text>
</comment>
<dbReference type="Gene3D" id="2.40.128.20">
    <property type="match status" value="2"/>
</dbReference>
<sequence>MSTETTVAQLQNWNNFCQYHANNDWYGTWTRYSADGQILETFHCIRSFYVIDNGNEIHHQNYYTYADGTKETKTFGPYKKPITRGLFLDNTFSWGSTKVESGSNFGFETGLRYEDKRASVFIGWDDAGNLERITVIPETLTIFPENASPPSAKELSGNWVGTAKNMTPNWMVSSPVPASWKPLENLADDYQIFHFSDGISISCPRKVAIGQSFLAAIEWQIYHNLLQRGIRNYKDSSLTNFTLQTFSLATE</sequence>
<evidence type="ECO:0000313" key="3">
    <source>
        <dbReference type="EMBL" id="KYC42911.1"/>
    </source>
</evidence>
<protein>
    <submittedName>
        <fullName evidence="3">Uncharacterized protein</fullName>
    </submittedName>
</protein>
<dbReference type="AlphaFoldDB" id="A0A139XDY6"/>
<evidence type="ECO:0000259" key="1">
    <source>
        <dbReference type="Pfam" id="PF12204"/>
    </source>
</evidence>
<evidence type="ECO:0000313" key="4">
    <source>
        <dbReference type="Proteomes" id="UP000076925"/>
    </source>
</evidence>
<gene>
    <name evidence="3" type="ORF">WA1_12400</name>
</gene>
<dbReference type="EMBL" id="ANNX02000016">
    <property type="protein sequence ID" value="KYC42911.1"/>
    <property type="molecule type" value="Genomic_DNA"/>
</dbReference>
<feature type="domain" description="Biogenesis factor required for ATP synthase 1-like C-terminal" evidence="2">
    <location>
        <begin position="187"/>
        <end position="236"/>
    </location>
</feature>
<dbReference type="STRING" id="128403.WA1_12400"/>
<dbReference type="Pfam" id="PF21053">
    <property type="entry name" value="BFA1_C"/>
    <property type="match status" value="1"/>
</dbReference>
<evidence type="ECO:0000259" key="2">
    <source>
        <dbReference type="Pfam" id="PF21053"/>
    </source>
</evidence>
<dbReference type="Proteomes" id="UP000076925">
    <property type="component" value="Unassembled WGS sequence"/>
</dbReference>
<dbReference type="InterPro" id="IPR022017">
    <property type="entry name" value="BFA1-like_DUF3598"/>
</dbReference>
<proteinExistence type="predicted"/>
<feature type="domain" description="DUF3598" evidence="1">
    <location>
        <begin position="10"/>
        <end position="140"/>
    </location>
</feature>
<accession>A0A139XDY6</accession>
<keyword evidence="4" id="KW-1185">Reference proteome</keyword>
<name>A0A139XDY6_9CYAN</name>
<dbReference type="OrthoDB" id="465937at2"/>
<dbReference type="RefSeq" id="WP_017749512.1">
    <property type="nucleotide sequence ID" value="NZ_KQ976354.1"/>
</dbReference>
<dbReference type="SUPFAM" id="SSF50814">
    <property type="entry name" value="Lipocalins"/>
    <property type="match status" value="2"/>
</dbReference>
<dbReference type="InterPro" id="IPR048378">
    <property type="entry name" value="BFA1-like_C"/>
</dbReference>
<dbReference type="Pfam" id="PF12204">
    <property type="entry name" value="DUF3598_N"/>
    <property type="match status" value="1"/>
</dbReference>
<organism evidence="3 4">
    <name type="scientific">Scytonema hofmannii PCC 7110</name>
    <dbReference type="NCBI Taxonomy" id="128403"/>
    <lineage>
        <taxon>Bacteria</taxon>
        <taxon>Bacillati</taxon>
        <taxon>Cyanobacteriota</taxon>
        <taxon>Cyanophyceae</taxon>
        <taxon>Nostocales</taxon>
        <taxon>Scytonemataceae</taxon>
        <taxon>Scytonema</taxon>
    </lineage>
</organism>